<dbReference type="Proteomes" id="UP000199139">
    <property type="component" value="Unassembled WGS sequence"/>
</dbReference>
<dbReference type="InterPro" id="IPR012337">
    <property type="entry name" value="RNaseH-like_sf"/>
</dbReference>
<dbReference type="NCBIfam" id="NF005822">
    <property type="entry name" value="PRK07708.1"/>
    <property type="match status" value="1"/>
</dbReference>
<reference evidence="3 4" key="1">
    <citation type="submission" date="2016-10" db="EMBL/GenBank/DDBJ databases">
        <authorList>
            <person name="de Groot N.N."/>
        </authorList>
    </citation>
    <scope>NUCLEOTIDE SEQUENCE [LARGE SCALE GENOMIC DNA]</scope>
    <source>
        <strain evidence="3 4">DSM 17074</strain>
    </source>
</reference>
<dbReference type="OrthoDB" id="2680098at2"/>
<dbReference type="CDD" id="cd09279">
    <property type="entry name" value="RNase_HI_like"/>
    <property type="match status" value="1"/>
</dbReference>
<dbReference type="Proteomes" id="UP000321773">
    <property type="component" value="Unassembled WGS sequence"/>
</dbReference>
<dbReference type="PROSITE" id="PS50879">
    <property type="entry name" value="RNASE_H_1"/>
    <property type="match status" value="1"/>
</dbReference>
<dbReference type="RefSeq" id="WP_062323601.1">
    <property type="nucleotide sequence ID" value="NZ_BJWJ01000013.1"/>
</dbReference>
<name>A0A1I6RWT2_9BACI</name>
<dbReference type="AlphaFoldDB" id="A0A1I6RWT2"/>
<evidence type="ECO:0000259" key="1">
    <source>
        <dbReference type="PROSITE" id="PS50879"/>
    </source>
</evidence>
<dbReference type="GO" id="GO:0003676">
    <property type="term" value="F:nucleic acid binding"/>
    <property type="evidence" value="ECO:0007669"/>
    <property type="project" value="InterPro"/>
</dbReference>
<evidence type="ECO:0000313" key="2">
    <source>
        <dbReference type="EMBL" id="GEM04571.1"/>
    </source>
</evidence>
<dbReference type="InterPro" id="IPR036397">
    <property type="entry name" value="RNaseH_sf"/>
</dbReference>
<proteinExistence type="predicted"/>
<dbReference type="SUPFAM" id="SSF53098">
    <property type="entry name" value="Ribonuclease H-like"/>
    <property type="match status" value="1"/>
</dbReference>
<dbReference type="EMBL" id="FPAI01000007">
    <property type="protein sequence ID" value="SFS69157.1"/>
    <property type="molecule type" value="Genomic_DNA"/>
</dbReference>
<dbReference type="STRING" id="306541.SAMN05421668_1073"/>
<sequence>MVYTLTYEYHIGHHTLRMTSDWCELDEAVLYFERLMSHKGYHNIQAIDESDSVYTLKQLQKEQESDRQSIHHLTLYFDASFDQQSKLSGLGVVLTYDVGDKKISQRKNLDTASAKTVNEAEYYSLFHGLEQLKQLDFPPQSIEIYGDSLVVINQLKGEWPVFDETLAKWADDVEALLKSLNLIPVFHHIDRQDNKQADRLASQALAGTLVDATRDIEGDE</sequence>
<dbReference type="EMBL" id="BJWJ01000013">
    <property type="protein sequence ID" value="GEM04571.1"/>
    <property type="molecule type" value="Genomic_DNA"/>
</dbReference>
<reference evidence="2 5" key="2">
    <citation type="submission" date="2019-07" db="EMBL/GenBank/DDBJ databases">
        <title>Whole genome shotgun sequence of Halolactibacillus miurensis NBRC 100873.</title>
        <authorList>
            <person name="Hosoyama A."/>
            <person name="Uohara A."/>
            <person name="Ohji S."/>
            <person name="Ichikawa N."/>
        </authorList>
    </citation>
    <scope>NUCLEOTIDE SEQUENCE [LARGE SCALE GENOMIC DNA]</scope>
    <source>
        <strain evidence="2 5">NBRC 100873</strain>
    </source>
</reference>
<keyword evidence="5" id="KW-1185">Reference proteome</keyword>
<protein>
    <submittedName>
        <fullName evidence="3">Ribonuclease HI</fullName>
    </submittedName>
</protein>
<evidence type="ECO:0000313" key="4">
    <source>
        <dbReference type="Proteomes" id="UP000199139"/>
    </source>
</evidence>
<dbReference type="PANTHER" id="PTHR48475">
    <property type="entry name" value="RIBONUCLEASE H"/>
    <property type="match status" value="1"/>
</dbReference>
<evidence type="ECO:0000313" key="3">
    <source>
        <dbReference type="EMBL" id="SFS69157.1"/>
    </source>
</evidence>
<dbReference type="GO" id="GO:0004523">
    <property type="term" value="F:RNA-DNA hybrid ribonuclease activity"/>
    <property type="evidence" value="ECO:0007669"/>
    <property type="project" value="InterPro"/>
</dbReference>
<accession>A0A1I6RWT2</accession>
<dbReference type="Pfam" id="PF13456">
    <property type="entry name" value="RVT_3"/>
    <property type="match status" value="1"/>
</dbReference>
<dbReference type="InterPro" id="IPR002156">
    <property type="entry name" value="RNaseH_domain"/>
</dbReference>
<dbReference type="PANTHER" id="PTHR48475:SF1">
    <property type="entry name" value="RNASE H TYPE-1 DOMAIN-CONTAINING PROTEIN"/>
    <property type="match status" value="1"/>
</dbReference>
<gene>
    <name evidence="2" type="primary">ypeP</name>
    <name evidence="2" type="ORF">HMI01_15590</name>
    <name evidence="3" type="ORF">SAMN05421668_1073</name>
</gene>
<evidence type="ECO:0000313" key="5">
    <source>
        <dbReference type="Proteomes" id="UP000321773"/>
    </source>
</evidence>
<dbReference type="Gene3D" id="3.30.420.10">
    <property type="entry name" value="Ribonuclease H-like superfamily/Ribonuclease H"/>
    <property type="match status" value="1"/>
</dbReference>
<organism evidence="3 4">
    <name type="scientific">Halolactibacillus miurensis</name>
    <dbReference type="NCBI Taxonomy" id="306541"/>
    <lineage>
        <taxon>Bacteria</taxon>
        <taxon>Bacillati</taxon>
        <taxon>Bacillota</taxon>
        <taxon>Bacilli</taxon>
        <taxon>Bacillales</taxon>
        <taxon>Bacillaceae</taxon>
        <taxon>Halolactibacillus</taxon>
    </lineage>
</organism>
<feature type="domain" description="RNase H type-1" evidence="1">
    <location>
        <begin position="69"/>
        <end position="206"/>
    </location>
</feature>